<feature type="compositionally biased region" description="Polar residues" evidence="7">
    <location>
        <begin position="312"/>
        <end position="334"/>
    </location>
</feature>
<feature type="region of interest" description="Disordered" evidence="7">
    <location>
        <begin position="312"/>
        <end position="336"/>
    </location>
</feature>
<evidence type="ECO:0000256" key="4">
    <source>
        <dbReference type="ARBA" id="ARBA00022833"/>
    </source>
</evidence>
<dbReference type="Proteomes" id="UP001652623">
    <property type="component" value="Chromosome 3"/>
</dbReference>
<accession>A0ABM4A3K4</accession>
<dbReference type="InterPro" id="IPR006564">
    <property type="entry name" value="Znf_PMZ"/>
</dbReference>
<keyword evidence="3 5" id="KW-0863">Zinc-finger</keyword>
<evidence type="ECO:0000313" key="9">
    <source>
        <dbReference type="Proteomes" id="UP001652623"/>
    </source>
</evidence>
<evidence type="ECO:0000256" key="5">
    <source>
        <dbReference type="PROSITE-ProRule" id="PRU00325"/>
    </source>
</evidence>
<name>A0ABM4A3K4_ZIZJJ</name>
<evidence type="ECO:0000256" key="3">
    <source>
        <dbReference type="ARBA" id="ARBA00022771"/>
    </source>
</evidence>
<dbReference type="InterPro" id="IPR007527">
    <property type="entry name" value="Znf_SWIM"/>
</dbReference>
<feature type="domain" description="SWIM-type" evidence="8">
    <location>
        <begin position="195"/>
        <end position="227"/>
    </location>
</feature>
<keyword evidence="4 6" id="KW-0862">Zinc</keyword>
<dbReference type="PROSITE" id="PS50966">
    <property type="entry name" value="ZF_SWIM"/>
    <property type="match status" value="1"/>
</dbReference>
<proteinExistence type="inferred from homology"/>
<comment type="subcellular location">
    <subcellularLocation>
        <location evidence="6">Nucleus</location>
    </subcellularLocation>
</comment>
<comment type="similarity">
    <text evidence="1 6">Belongs to the FHY3/FAR1 family.</text>
</comment>
<organism evidence="9 10">
    <name type="scientific">Ziziphus jujuba</name>
    <name type="common">Chinese jujube</name>
    <name type="synonym">Ziziphus sativa</name>
    <dbReference type="NCBI Taxonomy" id="326968"/>
    <lineage>
        <taxon>Eukaryota</taxon>
        <taxon>Viridiplantae</taxon>
        <taxon>Streptophyta</taxon>
        <taxon>Embryophyta</taxon>
        <taxon>Tracheophyta</taxon>
        <taxon>Spermatophyta</taxon>
        <taxon>Magnoliopsida</taxon>
        <taxon>eudicotyledons</taxon>
        <taxon>Gunneridae</taxon>
        <taxon>Pentapetalae</taxon>
        <taxon>rosids</taxon>
        <taxon>fabids</taxon>
        <taxon>Rosales</taxon>
        <taxon>Rhamnaceae</taxon>
        <taxon>Paliureae</taxon>
        <taxon>Ziziphus</taxon>
    </lineage>
</organism>
<dbReference type="GeneID" id="132803095"/>
<keyword evidence="2 6" id="KW-0479">Metal-binding</keyword>
<evidence type="ECO:0000256" key="2">
    <source>
        <dbReference type="ARBA" id="ARBA00022723"/>
    </source>
</evidence>
<keyword evidence="6" id="KW-0539">Nucleus</keyword>
<evidence type="ECO:0000256" key="7">
    <source>
        <dbReference type="SAM" id="MobiDB-lite"/>
    </source>
</evidence>
<comment type="function">
    <text evidence="6">Putative transcription activator involved in regulating light control of development.</text>
</comment>
<dbReference type="RefSeq" id="XP_060671316.1">
    <property type="nucleotide sequence ID" value="XM_060815333.1"/>
</dbReference>
<reference evidence="10" key="1">
    <citation type="submission" date="2025-08" db="UniProtKB">
        <authorList>
            <consortium name="RefSeq"/>
        </authorList>
    </citation>
    <scope>IDENTIFICATION</scope>
    <source>
        <tissue evidence="10">Seedling</tissue>
    </source>
</reference>
<evidence type="ECO:0000259" key="8">
    <source>
        <dbReference type="PROSITE" id="PS50966"/>
    </source>
</evidence>
<dbReference type="SMART" id="SM00575">
    <property type="entry name" value="ZnF_PMZ"/>
    <property type="match status" value="1"/>
</dbReference>
<dbReference type="PANTHER" id="PTHR31669:SF302">
    <property type="entry name" value="PROTEIN FAR1-RELATED SEQUENCE"/>
    <property type="match status" value="1"/>
</dbReference>
<evidence type="ECO:0000313" key="10">
    <source>
        <dbReference type="RefSeq" id="XP_060671316.1"/>
    </source>
</evidence>
<sequence length="381" mass="44428">MRDLVFVAIPVRDVKEFLQDFQHCIWESECPEEFERKWASIIKKANLYDNEWLKSVFELRSRWVPANVNHVFSVGMSSSQRTESFHAFFKRYFSKKNLLIDFILRFNRALAHQRHEDLSTNHVDINEKLILKLPLEMEKQMVEIYTRKIFYEFQDELWHSVVTMSQIVSENDTHKMYTFQICSNGGVLRVQEIGYDKVLDYALYSCKKFESEGIPCRHILAFLQLFGNIPLPNQYIMKMWIRIAKSQIIYDKESVEITGKNGPMLTWRSKLFKLFSKFVDNIMSNEEAAVIVNDALQSLLYKFKSVAGSTKSGGISEKGSNVNNTTLKDPSQVRTKGCGRRLKGEKEKATNATKYRGRRCNGCGKLDQAHDRRNCPILNNR</sequence>
<dbReference type="PANTHER" id="PTHR31669">
    <property type="entry name" value="PROTEIN FAR1-RELATED SEQUENCE 10-RELATED"/>
    <property type="match status" value="1"/>
</dbReference>
<dbReference type="InterPro" id="IPR031052">
    <property type="entry name" value="FHY3/FAR1"/>
</dbReference>
<keyword evidence="9" id="KW-1185">Reference proteome</keyword>
<evidence type="ECO:0000256" key="6">
    <source>
        <dbReference type="RuleBase" id="RU367018"/>
    </source>
</evidence>
<dbReference type="Pfam" id="PF04434">
    <property type="entry name" value="SWIM"/>
    <property type="match status" value="1"/>
</dbReference>
<protein>
    <recommendedName>
        <fullName evidence="6">Protein FAR1-RELATED SEQUENCE</fullName>
    </recommendedName>
</protein>
<gene>
    <name evidence="10" type="primary">LOC132803095</name>
</gene>
<evidence type="ECO:0000256" key="1">
    <source>
        <dbReference type="ARBA" id="ARBA00005889"/>
    </source>
</evidence>